<sequence>MGRRKIQISPLKDERNRTVTFVKRKAGLFKKAHELAVLCQVDLAVIIVGSNNKVYEFSTVETEEVLNAYNSTMRTRKQVHESKSPENYSDYKKKKHLHEPLTNKSGAIIGTKTHMNDDDDIAEEESEEYDSDDSRPQQQQPTKKHKRSDSKDQNPKVFNSTQPPPPPPPPHISLNNVPTFNNPKKFRKSKDEENVPSSIAKNDDTPSSSSTQRPVLRVQIPTDAKGNQNNNNGNGDNSTNESKDTARTITAVDTSANNQSNQSGNASGSSHIHTNGSNSNLAPGGTLPNTKFTGYSSFRSPDSRKPTLPLPVHTKSQTSSPATTNAPGLPVTGANNPYYSGVQQQQQSPQTNAYVNYPAQVYQQFQQFQQQLQQGQQAGGPQQQYQPPLSAQSQQQQQQQQQQQLQQQMATQTSQPESAIRFRGGPFPTQFTNGEQTPISGLPSRYVNDMFPFPSPSNFLAPQDWPSGMTPTTHMPQYFMNLPLNSASQQGPPSLPNTTPSQQQGMMAPGYKSVNLAQGMFQIQPNSTTNVAEKISEVEEGTNPTTAGSTEDVNKQD</sequence>
<dbReference type="PROSITE" id="PS00350">
    <property type="entry name" value="MADS_BOX_1"/>
    <property type="match status" value="1"/>
</dbReference>
<protein>
    <recommendedName>
        <fullName evidence="8">MADS-box domain-containing protein</fullName>
    </recommendedName>
</protein>
<feature type="domain" description="MADS-box" evidence="8">
    <location>
        <begin position="1"/>
        <end position="61"/>
    </location>
</feature>
<keyword evidence="5" id="KW-0539">Nucleus</keyword>
<name>M3JZ37_CANMX</name>
<dbReference type="PROSITE" id="PS50066">
    <property type="entry name" value="MADS_BOX_2"/>
    <property type="match status" value="1"/>
</dbReference>
<keyword evidence="10" id="KW-1185">Reference proteome</keyword>
<dbReference type="GO" id="GO:0000978">
    <property type="term" value="F:RNA polymerase II cis-regulatory region sequence-specific DNA binding"/>
    <property type="evidence" value="ECO:0007669"/>
    <property type="project" value="TreeGrafter"/>
</dbReference>
<comment type="similarity">
    <text evidence="6">Belongs to the MEF2 family.</text>
</comment>
<comment type="caution">
    <text evidence="9">The sequence shown here is derived from an EMBL/GenBank/DDBJ whole genome shotgun (WGS) entry which is preliminary data.</text>
</comment>
<feature type="compositionally biased region" description="Polar residues" evidence="7">
    <location>
        <begin position="429"/>
        <end position="439"/>
    </location>
</feature>
<organism evidence="9 10">
    <name type="scientific">Candida maltosa (strain Xu316)</name>
    <name type="common">Yeast</name>
    <dbReference type="NCBI Taxonomy" id="1245528"/>
    <lineage>
        <taxon>Eukaryota</taxon>
        <taxon>Fungi</taxon>
        <taxon>Dikarya</taxon>
        <taxon>Ascomycota</taxon>
        <taxon>Saccharomycotina</taxon>
        <taxon>Pichiomycetes</taxon>
        <taxon>Debaryomycetaceae</taxon>
        <taxon>Candida/Lodderomyces clade</taxon>
        <taxon>Candida</taxon>
    </lineage>
</organism>
<evidence type="ECO:0000313" key="9">
    <source>
        <dbReference type="EMBL" id="EMG48270.1"/>
    </source>
</evidence>
<dbReference type="PANTHER" id="PTHR11945:SF534">
    <property type="entry name" value="MYOCYTE-SPECIFIC ENHANCER FACTOR 2"/>
    <property type="match status" value="1"/>
</dbReference>
<feature type="compositionally biased region" description="Low complexity" evidence="7">
    <location>
        <begin position="226"/>
        <end position="240"/>
    </location>
</feature>
<dbReference type="PRINTS" id="PR00404">
    <property type="entry name" value="MADSDOMAIN"/>
</dbReference>
<feature type="region of interest" description="Disordered" evidence="7">
    <location>
        <begin position="530"/>
        <end position="557"/>
    </location>
</feature>
<keyword evidence="2" id="KW-0805">Transcription regulation</keyword>
<evidence type="ECO:0000256" key="6">
    <source>
        <dbReference type="ARBA" id="ARBA00025805"/>
    </source>
</evidence>
<comment type="subcellular location">
    <subcellularLocation>
        <location evidence="1">Nucleus</location>
    </subcellularLocation>
</comment>
<dbReference type="GO" id="GO:0033554">
    <property type="term" value="P:cellular response to stress"/>
    <property type="evidence" value="ECO:0007669"/>
    <property type="project" value="UniProtKB-ARBA"/>
</dbReference>
<feature type="compositionally biased region" description="Polar residues" evidence="7">
    <location>
        <begin position="271"/>
        <end position="300"/>
    </location>
</feature>
<dbReference type="GO" id="GO:0005634">
    <property type="term" value="C:nucleus"/>
    <property type="evidence" value="ECO:0007669"/>
    <property type="project" value="UniProtKB-SubCell"/>
</dbReference>
<dbReference type="GO" id="GO:0008301">
    <property type="term" value="F:DNA binding, bending"/>
    <property type="evidence" value="ECO:0007669"/>
    <property type="project" value="UniProtKB-ARBA"/>
</dbReference>
<dbReference type="FunFam" id="3.40.1810.10:FF:000013">
    <property type="entry name" value="Transcription factor, MADS-box"/>
    <property type="match status" value="1"/>
</dbReference>
<feature type="compositionally biased region" description="Low complexity" evidence="7">
    <location>
        <begin position="372"/>
        <end position="415"/>
    </location>
</feature>
<evidence type="ECO:0000256" key="1">
    <source>
        <dbReference type="ARBA" id="ARBA00004123"/>
    </source>
</evidence>
<feature type="non-terminal residue" evidence="9">
    <location>
        <position position="1"/>
    </location>
</feature>
<feature type="compositionally biased region" description="Low complexity" evidence="7">
    <location>
        <begin position="255"/>
        <end position="270"/>
    </location>
</feature>
<feature type="region of interest" description="Disordered" evidence="7">
    <location>
        <begin position="74"/>
        <end position="350"/>
    </location>
</feature>
<feature type="compositionally biased region" description="Acidic residues" evidence="7">
    <location>
        <begin position="117"/>
        <end position="131"/>
    </location>
</feature>
<feature type="compositionally biased region" description="Polar residues" evidence="7">
    <location>
        <begin position="195"/>
        <end position="213"/>
    </location>
</feature>
<dbReference type="InterPro" id="IPR002100">
    <property type="entry name" value="TF_MADSbox"/>
</dbReference>
<dbReference type="EMBL" id="AOGT01001170">
    <property type="protein sequence ID" value="EMG48270.1"/>
    <property type="molecule type" value="Genomic_DNA"/>
</dbReference>
<dbReference type="AlphaFoldDB" id="M3JZ37"/>
<accession>M3JZ37</accession>
<dbReference type="PANTHER" id="PTHR11945">
    <property type="entry name" value="MADS BOX PROTEIN"/>
    <property type="match status" value="1"/>
</dbReference>
<feature type="compositionally biased region" description="Polar residues" evidence="7">
    <location>
        <begin position="314"/>
        <end position="326"/>
    </location>
</feature>
<feature type="region of interest" description="Disordered" evidence="7">
    <location>
        <begin position="372"/>
        <end position="441"/>
    </location>
</feature>
<dbReference type="GO" id="GO:0046983">
    <property type="term" value="F:protein dimerization activity"/>
    <property type="evidence" value="ECO:0007669"/>
    <property type="project" value="InterPro"/>
</dbReference>
<evidence type="ECO:0000313" key="10">
    <source>
        <dbReference type="Proteomes" id="UP000011777"/>
    </source>
</evidence>
<dbReference type="eggNOG" id="KOG0014">
    <property type="taxonomic scope" value="Eukaryota"/>
</dbReference>
<dbReference type="GO" id="GO:0045944">
    <property type="term" value="P:positive regulation of transcription by RNA polymerase II"/>
    <property type="evidence" value="ECO:0007669"/>
    <property type="project" value="UniProtKB-ARBA"/>
</dbReference>
<dbReference type="GO" id="GO:0000981">
    <property type="term" value="F:DNA-binding transcription factor activity, RNA polymerase II-specific"/>
    <property type="evidence" value="ECO:0007669"/>
    <property type="project" value="TreeGrafter"/>
</dbReference>
<feature type="compositionally biased region" description="Polar residues" evidence="7">
    <location>
        <begin position="173"/>
        <end position="182"/>
    </location>
</feature>
<evidence type="ECO:0000256" key="2">
    <source>
        <dbReference type="ARBA" id="ARBA00023015"/>
    </source>
</evidence>
<evidence type="ECO:0000259" key="8">
    <source>
        <dbReference type="PROSITE" id="PS50066"/>
    </source>
</evidence>
<evidence type="ECO:0000256" key="5">
    <source>
        <dbReference type="ARBA" id="ARBA00023242"/>
    </source>
</evidence>
<dbReference type="SMART" id="SM00432">
    <property type="entry name" value="MADS"/>
    <property type="match status" value="1"/>
</dbReference>
<evidence type="ECO:0000256" key="7">
    <source>
        <dbReference type="SAM" id="MobiDB-lite"/>
    </source>
</evidence>
<dbReference type="InterPro" id="IPR036879">
    <property type="entry name" value="TF_MADSbox_sf"/>
</dbReference>
<feature type="compositionally biased region" description="Pro residues" evidence="7">
    <location>
        <begin position="162"/>
        <end position="171"/>
    </location>
</feature>
<feature type="compositionally biased region" description="Polar residues" evidence="7">
    <location>
        <begin position="333"/>
        <end position="350"/>
    </location>
</feature>
<feature type="compositionally biased region" description="Polar residues" evidence="7">
    <location>
        <begin position="542"/>
        <end position="551"/>
    </location>
</feature>
<dbReference type="Gene3D" id="3.40.1810.10">
    <property type="entry name" value="Transcription factor, MADS-box"/>
    <property type="match status" value="1"/>
</dbReference>
<dbReference type="HOGENOM" id="CLU_022543_0_0_1"/>
<dbReference type="OrthoDB" id="1898716at2759"/>
<proteinExistence type="inferred from homology"/>
<dbReference type="OMA" id="APQDWPS"/>
<dbReference type="SUPFAM" id="SSF55455">
    <property type="entry name" value="SRF-like"/>
    <property type="match status" value="1"/>
</dbReference>
<dbReference type="STRING" id="1245528.M3JZ37"/>
<dbReference type="Proteomes" id="UP000011777">
    <property type="component" value="Unassembled WGS sequence"/>
</dbReference>
<gene>
    <name evidence="9" type="ORF">G210_1171</name>
</gene>
<evidence type="ECO:0000256" key="4">
    <source>
        <dbReference type="ARBA" id="ARBA00023163"/>
    </source>
</evidence>
<keyword evidence="3" id="KW-0238">DNA-binding</keyword>
<evidence type="ECO:0000256" key="3">
    <source>
        <dbReference type="ARBA" id="ARBA00023125"/>
    </source>
</evidence>
<reference evidence="9 10" key="1">
    <citation type="submission" date="2013-02" db="EMBL/GenBank/DDBJ databases">
        <title>Genome sequence of Candida maltosa Xu316, a potential industrial strain for xylitol and ethanol production.</title>
        <authorList>
            <person name="Yu J."/>
            <person name="Wang Q."/>
            <person name="Geng X."/>
            <person name="Bao W."/>
            <person name="He P."/>
            <person name="Cai J."/>
        </authorList>
    </citation>
    <scope>NUCLEOTIDE SEQUENCE [LARGE SCALE GENOMIC DNA]</scope>
    <source>
        <strain evidence="10">Xu316</strain>
    </source>
</reference>
<dbReference type="Pfam" id="PF00319">
    <property type="entry name" value="SRF-TF"/>
    <property type="match status" value="1"/>
</dbReference>
<keyword evidence="4" id="KW-0804">Transcription</keyword>